<dbReference type="Gene3D" id="3.40.50.150">
    <property type="entry name" value="Vaccinia Virus protein VP39"/>
    <property type="match status" value="1"/>
</dbReference>
<name>A0ABU3NSE6_9FIRM</name>
<dbReference type="RefSeq" id="WP_413778314.1">
    <property type="nucleotide sequence ID" value="NZ_JAUOZS010000001.1"/>
</dbReference>
<dbReference type="InterPro" id="IPR029063">
    <property type="entry name" value="SAM-dependent_MTases_sf"/>
</dbReference>
<dbReference type="PANTHER" id="PTHR42912">
    <property type="entry name" value="METHYLTRANSFERASE"/>
    <property type="match status" value="1"/>
</dbReference>
<reference evidence="1 2" key="1">
    <citation type="submission" date="2023-07" db="EMBL/GenBank/DDBJ databases">
        <title>The novel representative of Negativicutes class, Anaeroselena agilis gen. nov. sp. nov.</title>
        <authorList>
            <person name="Prokofeva M.I."/>
            <person name="Elcheninov A.G."/>
            <person name="Klyukina A."/>
            <person name="Kublanov I.V."/>
            <person name="Frolov E.N."/>
            <person name="Podosokorskaya O.A."/>
        </authorList>
    </citation>
    <scope>NUCLEOTIDE SEQUENCE [LARGE SCALE GENOMIC DNA]</scope>
    <source>
        <strain evidence="1 2">4137-cl</strain>
    </source>
</reference>
<dbReference type="InterPro" id="IPR050508">
    <property type="entry name" value="Methyltransf_Superfamily"/>
</dbReference>
<accession>A0ABU3NSE6</accession>
<comment type="caution">
    <text evidence="1">The sequence shown here is derived from an EMBL/GenBank/DDBJ whole genome shotgun (WGS) entry which is preliminary data.</text>
</comment>
<dbReference type="CDD" id="cd02440">
    <property type="entry name" value="AdoMet_MTases"/>
    <property type="match status" value="1"/>
</dbReference>
<evidence type="ECO:0000313" key="1">
    <source>
        <dbReference type="EMBL" id="MDT8899746.1"/>
    </source>
</evidence>
<gene>
    <name evidence="1" type="ORF">Q4T40_00600</name>
</gene>
<sequence length="338" mass="37150">MRLSAVDVYRCPETGQALRLAAGAVISRGDITEGVLVSAGGKEYRVKDGVPDFTFPATLMENDGFSRREYDAAAEEYNSLQHVTFDILCHDEKKFREEMIGLMRIKEGDRVLETAAGTGLNLPYIFTELKNSGEVYVQDISPGMLSVCGAVAGQRDDVGCERSVGNAAYLPFPDNYFDSALSFGGIGVFAEQEKAIREMVRVVKPGGRIVFGDEGVGPWLKSSTYGKILIDNNRYYDDEAPIRLLPVEARDVAVRWVLGGGFYLMDFSVGEGEPEANFAYPIPGKRGGTLLTRYYGKLEGVSPATKELAQKARDKSGKSMHQWLEEAIRLAAERDLKA</sequence>
<dbReference type="SUPFAM" id="SSF53335">
    <property type="entry name" value="S-adenosyl-L-methionine-dependent methyltransferases"/>
    <property type="match status" value="1"/>
</dbReference>
<organism evidence="1 2">
    <name type="scientific">Anaeroselena agilis</name>
    <dbReference type="NCBI Taxonomy" id="3063788"/>
    <lineage>
        <taxon>Bacteria</taxon>
        <taxon>Bacillati</taxon>
        <taxon>Bacillota</taxon>
        <taxon>Negativicutes</taxon>
        <taxon>Acetonemataceae</taxon>
        <taxon>Anaeroselena</taxon>
    </lineage>
</organism>
<protein>
    <submittedName>
        <fullName evidence="1">Class I SAM-dependent methyltransferase</fullName>
        <ecNumber evidence="1">2.1.1.-</ecNumber>
    </submittedName>
</protein>
<keyword evidence="1" id="KW-0808">Transferase</keyword>
<keyword evidence="2" id="KW-1185">Reference proteome</keyword>
<dbReference type="Pfam" id="PF01209">
    <property type="entry name" value="Ubie_methyltran"/>
    <property type="match status" value="1"/>
</dbReference>
<evidence type="ECO:0000313" key="2">
    <source>
        <dbReference type="Proteomes" id="UP001254848"/>
    </source>
</evidence>
<proteinExistence type="predicted"/>
<dbReference type="Proteomes" id="UP001254848">
    <property type="component" value="Unassembled WGS sequence"/>
</dbReference>
<dbReference type="EMBL" id="JAUOZS010000001">
    <property type="protein sequence ID" value="MDT8899746.1"/>
    <property type="molecule type" value="Genomic_DNA"/>
</dbReference>
<dbReference type="GO" id="GO:0032259">
    <property type="term" value="P:methylation"/>
    <property type="evidence" value="ECO:0007669"/>
    <property type="project" value="UniProtKB-KW"/>
</dbReference>
<dbReference type="GO" id="GO:0008168">
    <property type="term" value="F:methyltransferase activity"/>
    <property type="evidence" value="ECO:0007669"/>
    <property type="project" value="UniProtKB-KW"/>
</dbReference>
<dbReference type="EC" id="2.1.1.-" evidence="1"/>
<keyword evidence="1" id="KW-0489">Methyltransferase</keyword>